<dbReference type="EMBL" id="MK071988">
    <property type="protein sequence ID" value="AYV76648.1"/>
    <property type="molecule type" value="Genomic_DNA"/>
</dbReference>
<evidence type="ECO:0000256" key="1">
    <source>
        <dbReference type="SAM" id="Phobius"/>
    </source>
</evidence>
<sequence length="277" mass="30176">MDTIIITIIIIAIVVIAGIYFIQQQQLQQLQSEGYSYGSVCKCGPNCKCGPMCKCGPNCACSTGTNQESLIPQIQLNRVLNFIRGINQKPVIPQEETNQKPVQSTPTNCPTYTSKPCSKLTDDICKQCETSFKKFDPSASVLPGIGLPSQNNGVCTIIHGMGPGSTKLKINGLESSSPLANAALFTTECTQGKTLNLYEMMLPEGISSVPGNKSNAELYSEELNRAGINVAGQHWHWWASDPYVAAIHHQNVGMNPVEFVNKTTNALTNYRNRMGKM</sequence>
<accession>A0A3G4ZP36</accession>
<keyword evidence="1" id="KW-0812">Transmembrane</keyword>
<proteinExistence type="predicted"/>
<keyword evidence="1" id="KW-0472">Membrane</keyword>
<name>A0A3G4ZP36_9VIRU</name>
<feature type="transmembrane region" description="Helical" evidence="1">
    <location>
        <begin position="6"/>
        <end position="22"/>
    </location>
</feature>
<evidence type="ECO:0000313" key="2">
    <source>
        <dbReference type="EMBL" id="AYV76648.1"/>
    </source>
</evidence>
<organism evidence="2">
    <name type="scientific">Terrestrivirus sp</name>
    <dbReference type="NCBI Taxonomy" id="2487775"/>
    <lineage>
        <taxon>Viruses</taxon>
        <taxon>Varidnaviria</taxon>
        <taxon>Bamfordvirae</taxon>
        <taxon>Nucleocytoviricota</taxon>
        <taxon>Megaviricetes</taxon>
        <taxon>Imitervirales</taxon>
        <taxon>Mimiviridae</taxon>
        <taxon>Klosneuvirinae</taxon>
    </lineage>
</organism>
<keyword evidence="1" id="KW-1133">Transmembrane helix</keyword>
<gene>
    <name evidence="2" type="ORF">Terrestrivirus10_32</name>
</gene>
<reference evidence="2" key="1">
    <citation type="submission" date="2018-10" db="EMBL/GenBank/DDBJ databases">
        <title>Hidden diversity of soil giant viruses.</title>
        <authorList>
            <person name="Schulz F."/>
            <person name="Alteio L."/>
            <person name="Goudeau D."/>
            <person name="Ryan E.M."/>
            <person name="Malmstrom R.R."/>
            <person name="Blanchard J."/>
            <person name="Woyke T."/>
        </authorList>
    </citation>
    <scope>NUCLEOTIDE SEQUENCE</scope>
    <source>
        <strain evidence="2">TEV1</strain>
    </source>
</reference>
<protein>
    <submittedName>
        <fullName evidence="2">Uncharacterized protein</fullName>
    </submittedName>
</protein>